<reference evidence="2" key="1">
    <citation type="submission" date="2019-08" db="EMBL/GenBank/DDBJ databases">
        <authorList>
            <person name="Kucharzyk K."/>
            <person name="Murdoch R.W."/>
            <person name="Higgins S."/>
            <person name="Loffler F."/>
        </authorList>
    </citation>
    <scope>NUCLEOTIDE SEQUENCE</scope>
</reference>
<dbReference type="AlphaFoldDB" id="A0A645DFJ9"/>
<feature type="region of interest" description="Disordered" evidence="1">
    <location>
        <begin position="46"/>
        <end position="70"/>
    </location>
</feature>
<accession>A0A645DFJ9</accession>
<dbReference type="EMBL" id="VSSQ01035888">
    <property type="protein sequence ID" value="MPM88234.1"/>
    <property type="molecule type" value="Genomic_DNA"/>
</dbReference>
<evidence type="ECO:0000256" key="1">
    <source>
        <dbReference type="SAM" id="MobiDB-lite"/>
    </source>
</evidence>
<comment type="caution">
    <text evidence="2">The sequence shown here is derived from an EMBL/GenBank/DDBJ whole genome shotgun (WGS) entry which is preliminary data.</text>
</comment>
<name>A0A645DFJ9_9ZZZZ</name>
<evidence type="ECO:0000313" key="2">
    <source>
        <dbReference type="EMBL" id="MPM88234.1"/>
    </source>
</evidence>
<gene>
    <name evidence="2" type="ORF">SDC9_135335</name>
</gene>
<proteinExistence type="predicted"/>
<organism evidence="2">
    <name type="scientific">bioreactor metagenome</name>
    <dbReference type="NCBI Taxonomy" id="1076179"/>
    <lineage>
        <taxon>unclassified sequences</taxon>
        <taxon>metagenomes</taxon>
        <taxon>ecological metagenomes</taxon>
    </lineage>
</organism>
<protein>
    <submittedName>
        <fullName evidence="2">Uncharacterized protein</fullName>
    </submittedName>
</protein>
<sequence>MFEIFGAAHAQPFHHCLRAAVFQAGEGDNFGQRQIVEGKAQHRPCGFTGVTLTPERPSQAPADFDAGRKR</sequence>